<keyword evidence="5" id="KW-0813">Transport</keyword>
<keyword evidence="10" id="KW-0067">ATP-binding</keyword>
<accession>A0A5P8DJX6</accession>
<evidence type="ECO:0000256" key="11">
    <source>
        <dbReference type="ARBA" id="ARBA00022967"/>
    </source>
</evidence>
<keyword evidence="14 21" id="KW-0496">Mitochondrion</keyword>
<evidence type="ECO:0000256" key="13">
    <source>
        <dbReference type="ARBA" id="ARBA00023065"/>
    </source>
</evidence>
<evidence type="ECO:0000256" key="7">
    <source>
        <dbReference type="ARBA" id="ARBA00022692"/>
    </source>
</evidence>
<evidence type="ECO:0000256" key="12">
    <source>
        <dbReference type="ARBA" id="ARBA00022989"/>
    </source>
</evidence>
<dbReference type="GO" id="GO:0045259">
    <property type="term" value="C:proton-transporting ATP synthase complex"/>
    <property type="evidence" value="ECO:0007669"/>
    <property type="project" value="UniProtKB-KW"/>
</dbReference>
<evidence type="ECO:0000256" key="14">
    <source>
        <dbReference type="ARBA" id="ARBA00023128"/>
    </source>
</evidence>
<dbReference type="PANTHER" id="PTHR36816:SF1">
    <property type="entry name" value="ATP SYNTHASE PROTEIN YMF19"/>
    <property type="match status" value="1"/>
</dbReference>
<evidence type="ECO:0000259" key="20">
    <source>
        <dbReference type="Pfam" id="PF02326"/>
    </source>
</evidence>
<feature type="transmembrane region" description="Helical" evidence="19">
    <location>
        <begin position="6"/>
        <end position="27"/>
    </location>
</feature>
<keyword evidence="9" id="KW-0375">Hydrogen ion transport</keyword>
<evidence type="ECO:0000256" key="2">
    <source>
        <dbReference type="ARBA" id="ARBA00004304"/>
    </source>
</evidence>
<comment type="subcellular location">
    <subcellularLocation>
        <location evidence="2">Mitochondrion membrane</location>
        <topology evidence="2">Single-pass membrane protein</topology>
    </subcellularLocation>
</comment>
<dbReference type="PANTHER" id="PTHR36816">
    <property type="entry name" value="ATP SYNTHASE PROTEIN YMF19"/>
    <property type="match status" value="1"/>
</dbReference>
<dbReference type="GO" id="GO:1902600">
    <property type="term" value="P:proton transmembrane transport"/>
    <property type="evidence" value="ECO:0007669"/>
    <property type="project" value="UniProtKB-KW"/>
</dbReference>
<name>A0A5P8DJX6_9EUKA</name>
<gene>
    <name evidence="21" type="primary">atp8</name>
</gene>
<proteinExistence type="predicted"/>
<evidence type="ECO:0000256" key="4">
    <source>
        <dbReference type="ARBA" id="ARBA00012473"/>
    </source>
</evidence>
<dbReference type="EMBL" id="MN082145">
    <property type="protein sequence ID" value="QFP99084.1"/>
    <property type="molecule type" value="Genomic_DNA"/>
</dbReference>
<dbReference type="InterPro" id="IPR044975">
    <property type="entry name" value="YMF19-like"/>
</dbReference>
<comment type="subunit">
    <text evidence="3">F-type ATPases have 2 components, CF(1) - the catalytic core - and CF(0) - the membrane proton channel. CF(1) has five subunits: alpha(3), beta(3), gamma(1), delta(1), epsilon(1). CF(0) has three main subunits: a, b and c.</text>
</comment>
<dbReference type="Pfam" id="PF02326">
    <property type="entry name" value="YMF19"/>
    <property type="match status" value="1"/>
</dbReference>
<evidence type="ECO:0000256" key="17">
    <source>
        <dbReference type="ARBA" id="ARBA00030649"/>
    </source>
</evidence>
<keyword evidence="11" id="KW-1278">Translocase</keyword>
<dbReference type="GO" id="GO:0005524">
    <property type="term" value="F:ATP binding"/>
    <property type="evidence" value="ECO:0007669"/>
    <property type="project" value="UniProtKB-KW"/>
</dbReference>
<dbReference type="InterPro" id="IPR003319">
    <property type="entry name" value="YMF19-like_N"/>
</dbReference>
<reference evidence="21" key="1">
    <citation type="submission" date="2019-06" db="EMBL/GenBank/DDBJ databases">
        <authorList>
            <person name="Wideman J.G."/>
            <person name="Richards T.A."/>
        </authorList>
    </citation>
    <scope>NUCLEOTIDE SEQUENCE</scope>
</reference>
<keyword evidence="6" id="KW-0138">CF(0)</keyword>
<feature type="domain" description="ATP synthase YMF19-like N-terminal" evidence="20">
    <location>
        <begin position="2"/>
        <end position="80"/>
    </location>
</feature>
<keyword evidence="12 19" id="KW-1133">Transmembrane helix</keyword>
<evidence type="ECO:0000256" key="10">
    <source>
        <dbReference type="ARBA" id="ARBA00022840"/>
    </source>
</evidence>
<geneLocation type="mitochondrion" evidence="21"/>
<keyword evidence="13" id="KW-0406">Ion transport</keyword>
<sequence>MPQLDMYIYFSQVFWLLIIFVFFYILVLRNILPAISRVLKLRRKRISAEDNSILSEEHNTVMTQTSDVLETSLKDSTAFLSSVRMSSSTWLETSLKEANEKTLLTLNKGYLKSIGELKGQSLLITEIIKQK</sequence>
<keyword evidence="7 19" id="KW-0812">Transmembrane</keyword>
<keyword evidence="15 19" id="KW-0472">Membrane</keyword>
<comment type="function">
    <text evidence="1">This is one of the chains of the nonenzymatic component (CF(0) subunit) of the mitochondrial ATPase complex.</text>
</comment>
<dbReference type="AlphaFoldDB" id="A0A5P8DJX6"/>
<evidence type="ECO:0000256" key="5">
    <source>
        <dbReference type="ARBA" id="ARBA00022448"/>
    </source>
</evidence>
<keyword evidence="16" id="KW-0066">ATP synthesis</keyword>
<dbReference type="GO" id="GO:0031966">
    <property type="term" value="C:mitochondrial membrane"/>
    <property type="evidence" value="ECO:0007669"/>
    <property type="project" value="UniProtKB-SubCell"/>
</dbReference>
<dbReference type="EC" id="7.1.2.2" evidence="4"/>
<evidence type="ECO:0000313" key="21">
    <source>
        <dbReference type="EMBL" id="QFP99084.1"/>
    </source>
</evidence>
<evidence type="ECO:0000256" key="9">
    <source>
        <dbReference type="ARBA" id="ARBA00022781"/>
    </source>
</evidence>
<dbReference type="GO" id="GO:0006754">
    <property type="term" value="P:ATP biosynthetic process"/>
    <property type="evidence" value="ECO:0007669"/>
    <property type="project" value="UniProtKB-KW"/>
</dbReference>
<evidence type="ECO:0000256" key="19">
    <source>
        <dbReference type="SAM" id="Phobius"/>
    </source>
</evidence>
<protein>
    <recommendedName>
        <fullName evidence="4">H(+)-transporting two-sector ATPase</fullName>
        <ecNumber evidence="4">7.1.2.2</ecNumber>
    </recommendedName>
    <alternativeName>
        <fullName evidence="17">Mitochondrial protein YMF19</fullName>
    </alternativeName>
</protein>
<evidence type="ECO:0000256" key="16">
    <source>
        <dbReference type="ARBA" id="ARBA00023310"/>
    </source>
</evidence>
<evidence type="ECO:0000256" key="15">
    <source>
        <dbReference type="ARBA" id="ARBA00023136"/>
    </source>
</evidence>
<comment type="catalytic activity">
    <reaction evidence="18">
        <text>ATP + H2O + 4 H(+)(in) = ADP + phosphate + 5 H(+)(out)</text>
        <dbReference type="Rhea" id="RHEA:57720"/>
        <dbReference type="ChEBI" id="CHEBI:15377"/>
        <dbReference type="ChEBI" id="CHEBI:15378"/>
        <dbReference type="ChEBI" id="CHEBI:30616"/>
        <dbReference type="ChEBI" id="CHEBI:43474"/>
        <dbReference type="ChEBI" id="CHEBI:456216"/>
        <dbReference type="EC" id="7.1.2.2"/>
    </reaction>
</comment>
<evidence type="ECO:0000256" key="8">
    <source>
        <dbReference type="ARBA" id="ARBA00022741"/>
    </source>
</evidence>
<evidence type="ECO:0000256" key="18">
    <source>
        <dbReference type="ARBA" id="ARBA00048383"/>
    </source>
</evidence>
<organism evidence="21">
    <name type="scientific">Telonemida sp</name>
    <dbReference type="NCBI Taxonomy" id="2652706"/>
    <lineage>
        <taxon>Eukaryota</taxon>
        <taxon>Eukaryota incertae sedis</taxon>
        <taxon>Telonemia</taxon>
        <taxon>Telonemida</taxon>
    </lineage>
</organism>
<keyword evidence="8" id="KW-0547">Nucleotide-binding</keyword>
<evidence type="ECO:0000256" key="6">
    <source>
        <dbReference type="ARBA" id="ARBA00022547"/>
    </source>
</evidence>
<evidence type="ECO:0000256" key="1">
    <source>
        <dbReference type="ARBA" id="ARBA00003096"/>
    </source>
</evidence>
<evidence type="ECO:0000256" key="3">
    <source>
        <dbReference type="ARBA" id="ARBA00011648"/>
    </source>
</evidence>